<evidence type="ECO:0000256" key="1">
    <source>
        <dbReference type="SAM" id="MobiDB-lite"/>
    </source>
</evidence>
<sequence>MDPRRLAEDRYAIYAFNGMRPLLFDGTRRTVSLSAWLYDLEMIFHLCHIEAHLQVSLASSCLIAYARLWWMTLGEQTLPERTWAHFRAIVIARFGPILEEGAGEPYRDPEIYRDMQHRRYQSFVADWHAYPQESMGHYCRRFQEAMMPHIPQDIPNPGMQALVILRNGLPLQIRQYVTVPMLGMTVGDMIADILEAEMVGHAMQAEADDQDAADDIDGPKDQPEDPPIIDISSDDEDDDMEPVPEPGD</sequence>
<proteinExistence type="predicted"/>
<reference evidence="2" key="1">
    <citation type="submission" date="2023-07" db="EMBL/GenBank/DDBJ databases">
        <title>draft genome sequence of fig (Ficus carica).</title>
        <authorList>
            <person name="Takahashi T."/>
            <person name="Nishimura K."/>
        </authorList>
    </citation>
    <scope>NUCLEOTIDE SEQUENCE</scope>
</reference>
<dbReference type="EMBL" id="BTGU01008505">
    <property type="protein sequence ID" value="GMN29487.1"/>
    <property type="molecule type" value="Genomic_DNA"/>
</dbReference>
<evidence type="ECO:0000313" key="2">
    <source>
        <dbReference type="EMBL" id="GMN29487.1"/>
    </source>
</evidence>
<protein>
    <recommendedName>
        <fullName evidence="4">Retrotransposon gag domain-containing protein</fullName>
    </recommendedName>
</protein>
<dbReference type="Proteomes" id="UP001187192">
    <property type="component" value="Unassembled WGS sequence"/>
</dbReference>
<organism evidence="2 3">
    <name type="scientific">Ficus carica</name>
    <name type="common">Common fig</name>
    <dbReference type="NCBI Taxonomy" id="3494"/>
    <lineage>
        <taxon>Eukaryota</taxon>
        <taxon>Viridiplantae</taxon>
        <taxon>Streptophyta</taxon>
        <taxon>Embryophyta</taxon>
        <taxon>Tracheophyta</taxon>
        <taxon>Spermatophyta</taxon>
        <taxon>Magnoliopsida</taxon>
        <taxon>eudicotyledons</taxon>
        <taxon>Gunneridae</taxon>
        <taxon>Pentapetalae</taxon>
        <taxon>rosids</taxon>
        <taxon>fabids</taxon>
        <taxon>Rosales</taxon>
        <taxon>Moraceae</taxon>
        <taxon>Ficeae</taxon>
        <taxon>Ficus</taxon>
    </lineage>
</organism>
<feature type="compositionally biased region" description="Acidic residues" evidence="1">
    <location>
        <begin position="232"/>
        <end position="248"/>
    </location>
</feature>
<feature type="compositionally biased region" description="Acidic residues" evidence="1">
    <location>
        <begin position="206"/>
        <end position="216"/>
    </location>
</feature>
<comment type="caution">
    <text evidence="2">The sequence shown here is derived from an EMBL/GenBank/DDBJ whole genome shotgun (WGS) entry which is preliminary data.</text>
</comment>
<gene>
    <name evidence="2" type="ORF">TIFTF001_050603</name>
</gene>
<feature type="region of interest" description="Disordered" evidence="1">
    <location>
        <begin position="206"/>
        <end position="248"/>
    </location>
</feature>
<keyword evidence="3" id="KW-1185">Reference proteome</keyword>
<name>A0AA88CTR0_FICCA</name>
<evidence type="ECO:0008006" key="4">
    <source>
        <dbReference type="Google" id="ProtNLM"/>
    </source>
</evidence>
<evidence type="ECO:0000313" key="3">
    <source>
        <dbReference type="Proteomes" id="UP001187192"/>
    </source>
</evidence>
<dbReference type="AlphaFoldDB" id="A0AA88CTR0"/>
<accession>A0AA88CTR0</accession>